<feature type="transmembrane region" description="Helical" evidence="6">
    <location>
        <begin position="254"/>
        <end position="273"/>
    </location>
</feature>
<proteinExistence type="predicted"/>
<dbReference type="Pfam" id="PF02322">
    <property type="entry name" value="Cyt_bd_oxida_II"/>
    <property type="match status" value="1"/>
</dbReference>
<dbReference type="GO" id="GO:0005886">
    <property type="term" value="C:plasma membrane"/>
    <property type="evidence" value="ECO:0007669"/>
    <property type="project" value="UniProtKB-SubCell"/>
</dbReference>
<keyword evidence="3 6" id="KW-0812">Transmembrane</keyword>
<evidence type="ECO:0000256" key="2">
    <source>
        <dbReference type="ARBA" id="ARBA00022475"/>
    </source>
</evidence>
<dbReference type="RefSeq" id="WP_006825499.1">
    <property type="nucleotide sequence ID" value="NZ_AOIL01000028.1"/>
</dbReference>
<dbReference type="InterPro" id="IPR003317">
    <property type="entry name" value="Cyt-d_oxidase_su2"/>
</dbReference>
<dbReference type="EMBL" id="AOIL01000028">
    <property type="protein sequence ID" value="ELY92681.1"/>
    <property type="molecule type" value="Genomic_DNA"/>
</dbReference>
<name>M0A2Z0_9EURY</name>
<gene>
    <name evidence="7" type="ORF">C484_08633</name>
</gene>
<keyword evidence="5 6" id="KW-0472">Membrane</keyword>
<reference evidence="7 8" key="1">
    <citation type="journal article" date="2014" name="PLoS Genet.">
        <title>Phylogenetically driven sequencing of extremely halophilic archaea reveals strategies for static and dynamic osmo-response.</title>
        <authorList>
            <person name="Becker E.A."/>
            <person name="Seitzer P.M."/>
            <person name="Tritt A."/>
            <person name="Larsen D."/>
            <person name="Krusor M."/>
            <person name="Yao A.I."/>
            <person name="Wu D."/>
            <person name="Madern D."/>
            <person name="Eisen J.A."/>
            <person name="Darling A.E."/>
            <person name="Facciotti M.T."/>
        </authorList>
    </citation>
    <scope>NUCLEOTIDE SEQUENCE [LARGE SCALE GENOMIC DNA]</scope>
    <source>
        <strain evidence="7 8">DSM 12281</strain>
    </source>
</reference>
<dbReference type="PANTHER" id="PTHR43141:SF4">
    <property type="entry name" value="CYTOCHROME BD2 SUBUNIT II"/>
    <property type="match status" value="1"/>
</dbReference>
<keyword evidence="4 6" id="KW-1133">Transmembrane helix</keyword>
<feature type="transmembrane region" description="Helical" evidence="6">
    <location>
        <begin position="161"/>
        <end position="182"/>
    </location>
</feature>
<evidence type="ECO:0000256" key="6">
    <source>
        <dbReference type="SAM" id="Phobius"/>
    </source>
</evidence>
<dbReference type="Proteomes" id="UP000011648">
    <property type="component" value="Unassembled WGS sequence"/>
</dbReference>
<feature type="transmembrane region" description="Helical" evidence="6">
    <location>
        <begin position="70"/>
        <end position="88"/>
    </location>
</feature>
<evidence type="ECO:0000256" key="4">
    <source>
        <dbReference type="ARBA" id="ARBA00022989"/>
    </source>
</evidence>
<evidence type="ECO:0000256" key="1">
    <source>
        <dbReference type="ARBA" id="ARBA00004651"/>
    </source>
</evidence>
<dbReference type="GO" id="GO:0019646">
    <property type="term" value="P:aerobic electron transport chain"/>
    <property type="evidence" value="ECO:0007669"/>
    <property type="project" value="TreeGrafter"/>
</dbReference>
<feature type="transmembrane region" description="Helical" evidence="6">
    <location>
        <begin position="20"/>
        <end position="49"/>
    </location>
</feature>
<evidence type="ECO:0000313" key="7">
    <source>
        <dbReference type="EMBL" id="ELY92681.1"/>
    </source>
</evidence>
<organism evidence="7 8">
    <name type="scientific">Natrialba taiwanensis DSM 12281</name>
    <dbReference type="NCBI Taxonomy" id="1230458"/>
    <lineage>
        <taxon>Archaea</taxon>
        <taxon>Methanobacteriati</taxon>
        <taxon>Methanobacteriota</taxon>
        <taxon>Stenosarchaea group</taxon>
        <taxon>Halobacteria</taxon>
        <taxon>Halobacteriales</taxon>
        <taxon>Natrialbaceae</taxon>
        <taxon>Natrialba</taxon>
    </lineage>
</organism>
<feature type="transmembrane region" description="Helical" evidence="6">
    <location>
        <begin position="94"/>
        <end position="111"/>
    </location>
</feature>
<dbReference type="PATRIC" id="fig|1230458.4.peg.1723"/>
<dbReference type="AlphaFoldDB" id="M0A2Z0"/>
<evidence type="ECO:0000256" key="3">
    <source>
        <dbReference type="ARBA" id="ARBA00022692"/>
    </source>
</evidence>
<comment type="subcellular location">
    <subcellularLocation>
        <location evidence="1">Cell membrane</location>
        <topology evidence="1">Multi-pass membrane protein</topology>
    </subcellularLocation>
</comment>
<accession>M0A2Z0</accession>
<evidence type="ECO:0000313" key="8">
    <source>
        <dbReference type="Proteomes" id="UP000011648"/>
    </source>
</evidence>
<dbReference type="GO" id="GO:0009055">
    <property type="term" value="F:electron transfer activity"/>
    <property type="evidence" value="ECO:0007669"/>
    <property type="project" value="TreeGrafter"/>
</dbReference>
<feature type="transmembrane region" description="Helical" evidence="6">
    <location>
        <begin position="228"/>
        <end position="247"/>
    </location>
</feature>
<feature type="transmembrane region" description="Helical" evidence="6">
    <location>
        <begin position="131"/>
        <end position="149"/>
    </location>
</feature>
<dbReference type="STRING" id="1230458.C484_08633"/>
<feature type="transmembrane region" description="Helical" evidence="6">
    <location>
        <begin position="194"/>
        <end position="216"/>
    </location>
</feature>
<comment type="caution">
    <text evidence="7">The sequence shown here is derived from an EMBL/GenBank/DDBJ whole genome shotgun (WGS) entry which is preliminary data.</text>
</comment>
<keyword evidence="8" id="KW-1185">Reference proteome</keyword>
<feature type="transmembrane region" description="Helical" evidence="6">
    <location>
        <begin position="302"/>
        <end position="322"/>
    </location>
</feature>
<evidence type="ECO:0000256" key="5">
    <source>
        <dbReference type="ARBA" id="ARBA00023136"/>
    </source>
</evidence>
<keyword evidence="2" id="KW-1003">Cell membrane</keyword>
<dbReference type="PANTHER" id="PTHR43141">
    <property type="entry name" value="CYTOCHROME BD2 SUBUNIT II"/>
    <property type="match status" value="1"/>
</dbReference>
<protein>
    <submittedName>
        <fullName evidence="7">Cytochrome d ubiquinol oxidase subunit II</fullName>
    </submittedName>
</protein>
<dbReference type="GO" id="GO:0016682">
    <property type="term" value="F:oxidoreductase activity, acting on diphenols and related substances as donors, oxygen as acceptor"/>
    <property type="evidence" value="ECO:0007669"/>
    <property type="project" value="TreeGrafter"/>
</dbReference>
<sequence length="331" mass="35656">MTELVSMSSVQYPIESLPELWFAFVFAVLGAYLLLDGFDFGVGMLYAQADGDERETMHAAFGPVWKANEVWLVLFGTVLFAAFPAVYANLLSRHYLLIFAILAALVLRGIGSKLREERNSDRWHRVCDRSFVAGSTLAPFFLGMLVANWRFGLESTVNGTAIAVGLLLVTLSVVLGASFLTIKTRGDLRRTMRWYGFLGSIGYVAVALAAISYLIVVDPGSAPMPSTVETAVAVGGTIAFAALGIVANRRRQDYGWALSVAGLALVFVSFLAWTMRPAVDPAAALSIREAVVSPVALEVNSIVAVTFVPLIVGYFVLLYSVFSGPATAGDY</sequence>
<dbReference type="OrthoDB" id="205826at2157"/>
<dbReference type="GO" id="GO:0070069">
    <property type="term" value="C:cytochrome complex"/>
    <property type="evidence" value="ECO:0007669"/>
    <property type="project" value="TreeGrafter"/>
</dbReference>